<dbReference type="AlphaFoldDB" id="A0AA35V1K3"/>
<accession>A0AA35V1K3</accession>
<evidence type="ECO:0000313" key="1">
    <source>
        <dbReference type="EMBL" id="CAI9269126.1"/>
    </source>
</evidence>
<gene>
    <name evidence="1" type="ORF">LSALG_LOCUS9516</name>
</gene>
<proteinExistence type="predicted"/>
<reference evidence="1" key="1">
    <citation type="submission" date="2023-04" db="EMBL/GenBank/DDBJ databases">
        <authorList>
            <person name="Vijverberg K."/>
            <person name="Xiong W."/>
            <person name="Schranz E."/>
        </authorList>
    </citation>
    <scope>NUCLEOTIDE SEQUENCE</scope>
</reference>
<keyword evidence="2" id="KW-1185">Reference proteome</keyword>
<sequence>MKDRWMGGESWSEVRHHATNSTRQRATQVSLDLNRVNVDVQSFYVMNFPDYVLPNDLWKVCSCLGKIVDGWAVNHGLKFDTMKQFLHVKGQPKIIWFDVEGLPLKARSKDTFQKIIARWCTIVHIDDDLREYIYKNRVKEAPGWTPSFPPGGFKSGVNASDGIGNNVDKGSVHSFQKKKMIISFKKKQHLKSNAATVNDTDHPKTPIAAEVTKVCCSEADPSEATPAIVFAAMAALIAVVLHTAVL</sequence>
<name>A0AA35V1K3_LACSI</name>
<protein>
    <submittedName>
        <fullName evidence="1">Uncharacterized protein</fullName>
    </submittedName>
</protein>
<evidence type="ECO:0000313" key="2">
    <source>
        <dbReference type="Proteomes" id="UP001177003"/>
    </source>
</evidence>
<organism evidence="1 2">
    <name type="scientific">Lactuca saligna</name>
    <name type="common">Willowleaf lettuce</name>
    <dbReference type="NCBI Taxonomy" id="75948"/>
    <lineage>
        <taxon>Eukaryota</taxon>
        <taxon>Viridiplantae</taxon>
        <taxon>Streptophyta</taxon>
        <taxon>Embryophyta</taxon>
        <taxon>Tracheophyta</taxon>
        <taxon>Spermatophyta</taxon>
        <taxon>Magnoliopsida</taxon>
        <taxon>eudicotyledons</taxon>
        <taxon>Gunneridae</taxon>
        <taxon>Pentapetalae</taxon>
        <taxon>asterids</taxon>
        <taxon>campanulids</taxon>
        <taxon>Asterales</taxon>
        <taxon>Asteraceae</taxon>
        <taxon>Cichorioideae</taxon>
        <taxon>Cichorieae</taxon>
        <taxon>Lactucinae</taxon>
        <taxon>Lactuca</taxon>
    </lineage>
</organism>
<dbReference type="Proteomes" id="UP001177003">
    <property type="component" value="Chromosome 1"/>
</dbReference>
<dbReference type="EMBL" id="OX465077">
    <property type="protein sequence ID" value="CAI9269126.1"/>
    <property type="molecule type" value="Genomic_DNA"/>
</dbReference>